<proteinExistence type="predicted"/>
<feature type="region of interest" description="Disordered" evidence="10">
    <location>
        <begin position="135"/>
        <end position="154"/>
    </location>
</feature>
<dbReference type="RefSeq" id="XP_010260265.1">
    <property type="nucleotide sequence ID" value="XM_010261963.2"/>
</dbReference>
<keyword evidence="5 8" id="KW-0238">DNA-binding</keyword>
<dbReference type="PANTHER" id="PTHR31992">
    <property type="entry name" value="DOF ZINC FINGER PROTEIN DOF1.4-RELATED"/>
    <property type="match status" value="1"/>
</dbReference>
<dbReference type="RefSeq" id="XP_010260263.1">
    <property type="nucleotide sequence ID" value="XM_010261961.2"/>
</dbReference>
<dbReference type="InterPro" id="IPR003851">
    <property type="entry name" value="Znf_Dof"/>
</dbReference>
<name>A0A1U8A226_NELNU</name>
<dbReference type="PROSITE" id="PS50884">
    <property type="entry name" value="ZF_DOF_2"/>
    <property type="match status" value="1"/>
</dbReference>
<organism evidence="12 14">
    <name type="scientific">Nelumbo nucifera</name>
    <name type="common">Sacred lotus</name>
    <dbReference type="NCBI Taxonomy" id="4432"/>
    <lineage>
        <taxon>Eukaryota</taxon>
        <taxon>Viridiplantae</taxon>
        <taxon>Streptophyta</taxon>
        <taxon>Embryophyta</taxon>
        <taxon>Tracheophyta</taxon>
        <taxon>Spermatophyta</taxon>
        <taxon>Magnoliopsida</taxon>
        <taxon>Proteales</taxon>
        <taxon>Nelumbonaceae</taxon>
        <taxon>Nelumbo</taxon>
    </lineage>
</organism>
<evidence type="ECO:0000313" key="17">
    <source>
        <dbReference type="RefSeq" id="XP_010260265.1"/>
    </source>
</evidence>
<evidence type="ECO:0000313" key="19">
    <source>
        <dbReference type="RefSeq" id="XP_010260267.1"/>
    </source>
</evidence>
<dbReference type="PANTHER" id="PTHR31992:SF108">
    <property type="entry name" value="DOF ZINC FINGER PROTEIN"/>
    <property type="match status" value="1"/>
</dbReference>
<evidence type="ECO:0000256" key="4">
    <source>
        <dbReference type="ARBA" id="ARBA00023015"/>
    </source>
</evidence>
<evidence type="ECO:0000256" key="2">
    <source>
        <dbReference type="ARBA" id="ARBA00022771"/>
    </source>
</evidence>
<dbReference type="eggNOG" id="ENOG502RXK3">
    <property type="taxonomic scope" value="Eukaryota"/>
</dbReference>
<evidence type="ECO:0000256" key="6">
    <source>
        <dbReference type="ARBA" id="ARBA00023163"/>
    </source>
</evidence>
<dbReference type="OrthoDB" id="1927254at2759"/>
<gene>
    <name evidence="13 14 15 16 17 18 19 20" type="primary">LOC104599430</name>
</gene>
<keyword evidence="3 9" id="KW-0862">Zinc</keyword>
<dbReference type="RefSeq" id="XP_010260264.1">
    <property type="nucleotide sequence ID" value="XM_010261962.2"/>
</dbReference>
<accession>A0A1U8A226</accession>
<feature type="region of interest" description="Disordered" evidence="10">
    <location>
        <begin position="1"/>
        <end position="53"/>
    </location>
</feature>
<keyword evidence="1 9" id="KW-0479">Metal-binding</keyword>
<sequence length="329" mass="35719">MQQDRGGGGGGGIAGAGGGRMDQMKGLQQHDRRVKPPPPENQQQQQQQPQKCPRCDSLNTKFCYYNNYSLSQPRYFCKTCRRYWTQGGTLRNVPVGGGCRKGKRSKKSYTADNLQNQLPSVPQLSQHQLQQQQFGSSTTSTSTVITTSGGGNPTLRTKEVDLMIPPSHIPPVAPNPPSIYYPGGGFLSSLAALQSLNQPMNVAGEFGGSNLALLQGFSLPSFSPQQQQQAQQQQLFQIGGGAGRDKTPIHQLLPSEENTIHQQTRPCTSYQEWHQSFINPSNPIVSEAGYWSSNSATNSSATGHSMNPGHWMPDPPGYAPPSSSSQSFL</sequence>
<dbReference type="RefSeq" id="XP_010260262.1">
    <property type="nucleotide sequence ID" value="XM_010261960.2"/>
</dbReference>
<dbReference type="GeneID" id="104599430"/>
<keyword evidence="4 9" id="KW-0805">Transcription regulation</keyword>
<dbReference type="GO" id="GO:0008270">
    <property type="term" value="F:zinc ion binding"/>
    <property type="evidence" value="ECO:0007669"/>
    <property type="project" value="UniProtKB-KW"/>
</dbReference>
<protein>
    <recommendedName>
        <fullName evidence="9">Dof zinc finger protein</fullName>
    </recommendedName>
</protein>
<evidence type="ECO:0000313" key="18">
    <source>
        <dbReference type="RefSeq" id="XP_010260266.1"/>
    </source>
</evidence>
<evidence type="ECO:0000256" key="7">
    <source>
        <dbReference type="ARBA" id="ARBA00023242"/>
    </source>
</evidence>
<evidence type="ECO:0000313" key="13">
    <source>
        <dbReference type="RefSeq" id="XP_010260261.1"/>
    </source>
</evidence>
<dbReference type="Pfam" id="PF02701">
    <property type="entry name" value="Zn_ribbon_Dof"/>
    <property type="match status" value="1"/>
</dbReference>
<dbReference type="OMA" id="MKMPENN"/>
<dbReference type="RefSeq" id="XP_010260261.1">
    <property type="nucleotide sequence ID" value="XM_010261959.2"/>
</dbReference>
<evidence type="ECO:0000256" key="10">
    <source>
        <dbReference type="SAM" id="MobiDB-lite"/>
    </source>
</evidence>
<keyword evidence="2 8" id="KW-0863">Zinc-finger</keyword>
<evidence type="ECO:0000313" key="14">
    <source>
        <dbReference type="RefSeq" id="XP_010260262.1"/>
    </source>
</evidence>
<feature type="compositionally biased region" description="Gly residues" evidence="10">
    <location>
        <begin position="1"/>
        <end position="20"/>
    </location>
</feature>
<evidence type="ECO:0000313" key="20">
    <source>
        <dbReference type="RefSeq" id="XP_010260268.1"/>
    </source>
</evidence>
<feature type="compositionally biased region" description="Low complexity" evidence="10">
    <location>
        <begin position="41"/>
        <end position="50"/>
    </location>
</feature>
<evidence type="ECO:0000256" key="1">
    <source>
        <dbReference type="ARBA" id="ARBA00022723"/>
    </source>
</evidence>
<reference evidence="13 14" key="1">
    <citation type="submission" date="2025-04" db="UniProtKB">
        <authorList>
            <consortium name="RefSeq"/>
        </authorList>
    </citation>
    <scope>IDENTIFICATION</scope>
</reference>
<dbReference type="GO" id="GO:0003677">
    <property type="term" value="F:DNA binding"/>
    <property type="evidence" value="ECO:0007669"/>
    <property type="project" value="UniProtKB-UniRule"/>
</dbReference>
<feature type="region of interest" description="Disordered" evidence="10">
    <location>
        <begin position="295"/>
        <end position="329"/>
    </location>
</feature>
<dbReference type="RefSeq" id="XP_010260267.1">
    <property type="nucleotide sequence ID" value="XM_010261965.2"/>
</dbReference>
<comment type="subcellular location">
    <subcellularLocation>
        <location evidence="8 9">Nucleus</location>
    </subcellularLocation>
</comment>
<evidence type="ECO:0000313" key="12">
    <source>
        <dbReference type="Proteomes" id="UP000189703"/>
    </source>
</evidence>
<dbReference type="PROSITE" id="PS01361">
    <property type="entry name" value="ZF_DOF_1"/>
    <property type="match status" value="1"/>
</dbReference>
<evidence type="ECO:0000256" key="3">
    <source>
        <dbReference type="ARBA" id="ARBA00022833"/>
    </source>
</evidence>
<evidence type="ECO:0000256" key="8">
    <source>
        <dbReference type="PROSITE-ProRule" id="PRU00071"/>
    </source>
</evidence>
<dbReference type="InterPro" id="IPR045174">
    <property type="entry name" value="Dof"/>
</dbReference>
<evidence type="ECO:0000313" key="15">
    <source>
        <dbReference type="RefSeq" id="XP_010260263.1"/>
    </source>
</evidence>
<evidence type="ECO:0000256" key="5">
    <source>
        <dbReference type="ARBA" id="ARBA00023125"/>
    </source>
</evidence>
<evidence type="ECO:0000256" key="9">
    <source>
        <dbReference type="RuleBase" id="RU369094"/>
    </source>
</evidence>
<dbReference type="Proteomes" id="UP000189703">
    <property type="component" value="Unplaced"/>
</dbReference>
<keyword evidence="7 8" id="KW-0539">Nucleus</keyword>
<keyword evidence="6 9" id="KW-0804">Transcription</keyword>
<keyword evidence="12" id="KW-1185">Reference proteome</keyword>
<comment type="function">
    <text evidence="9">Transcription factor that binds specifically to a 5'-AA[AG]G-3' consensus core sequence.</text>
</comment>
<dbReference type="GO" id="GO:0005634">
    <property type="term" value="C:nucleus"/>
    <property type="evidence" value="ECO:0007669"/>
    <property type="project" value="UniProtKB-SubCell"/>
</dbReference>
<dbReference type="GO" id="GO:0003700">
    <property type="term" value="F:DNA-binding transcription factor activity"/>
    <property type="evidence" value="ECO:0007669"/>
    <property type="project" value="UniProtKB-UniRule"/>
</dbReference>
<dbReference type="RefSeq" id="XP_010260268.1">
    <property type="nucleotide sequence ID" value="XM_010261966.2"/>
</dbReference>
<dbReference type="AlphaFoldDB" id="A0A1U8A226"/>
<evidence type="ECO:0000259" key="11">
    <source>
        <dbReference type="PROSITE" id="PS50884"/>
    </source>
</evidence>
<feature type="compositionally biased region" description="Low complexity" evidence="10">
    <location>
        <begin position="135"/>
        <end position="147"/>
    </location>
</feature>
<evidence type="ECO:0000313" key="16">
    <source>
        <dbReference type="RefSeq" id="XP_010260264.1"/>
    </source>
</evidence>
<feature type="domain" description="Dof-type" evidence="11">
    <location>
        <begin position="50"/>
        <end position="104"/>
    </location>
</feature>
<dbReference type="KEGG" id="nnu:104599430"/>
<dbReference type="RefSeq" id="XP_010260266.1">
    <property type="nucleotide sequence ID" value="XM_010261964.2"/>
</dbReference>